<gene>
    <name evidence="1" type="ORF">K1X13_16915</name>
</gene>
<evidence type="ECO:0000313" key="2">
    <source>
        <dbReference type="Proteomes" id="UP000754710"/>
    </source>
</evidence>
<dbReference type="Proteomes" id="UP000754710">
    <property type="component" value="Unassembled WGS sequence"/>
</dbReference>
<sequence length="226" mass="24210">MPPETPSPRSVTTSGRATAAPEPVAVAVRLRRLWLGEVVSSRAFLRSDLGDAADEIALHRVGNALELVTPYDFGDGDPLEGGLGRSLRRRVSAVTGGVVREVSWRYDDAAGRPVRRTRTSDLDVFRPGDPGRDAYPDVLAELRRRLPADTADAAREVLGALGLAAVSAHRVWFAAPSAAAEKAVGSTPGAAYALFASVKRLQRKEPLYRVYADADGVDEDLTLAPR</sequence>
<accession>A0ABS7RN91</accession>
<keyword evidence="2" id="KW-1185">Reference proteome</keyword>
<dbReference type="EMBL" id="JAIEZQ010000003">
    <property type="protein sequence ID" value="MBY9076518.1"/>
    <property type="molecule type" value="Genomic_DNA"/>
</dbReference>
<organism evidence="1 2">
    <name type="scientific">Nocardioides jiangsuensis</name>
    <dbReference type="NCBI Taxonomy" id="2866161"/>
    <lineage>
        <taxon>Bacteria</taxon>
        <taxon>Bacillati</taxon>
        <taxon>Actinomycetota</taxon>
        <taxon>Actinomycetes</taxon>
        <taxon>Propionibacteriales</taxon>
        <taxon>Nocardioidaceae</taxon>
        <taxon>Nocardioides</taxon>
    </lineage>
</organism>
<name>A0ABS7RN91_9ACTN</name>
<comment type="caution">
    <text evidence="1">The sequence shown here is derived from an EMBL/GenBank/DDBJ whole genome shotgun (WGS) entry which is preliminary data.</text>
</comment>
<evidence type="ECO:0000313" key="1">
    <source>
        <dbReference type="EMBL" id="MBY9076518.1"/>
    </source>
</evidence>
<protein>
    <submittedName>
        <fullName evidence="1">Uncharacterized protein</fullName>
    </submittedName>
</protein>
<dbReference type="RefSeq" id="WP_221026316.1">
    <property type="nucleotide sequence ID" value="NZ_JAIEZQ010000003.1"/>
</dbReference>
<proteinExistence type="predicted"/>
<reference evidence="1 2" key="1">
    <citation type="submission" date="2021-08" db="EMBL/GenBank/DDBJ databases">
        <title>Nocardioides bacterium WL0053 sp. nov., isolated from the sediment.</title>
        <authorList>
            <person name="Wang L."/>
            <person name="Zhang D."/>
            <person name="Zhang A."/>
        </authorList>
    </citation>
    <scope>NUCLEOTIDE SEQUENCE [LARGE SCALE GENOMIC DNA]</scope>
    <source>
        <strain evidence="1 2">WL0053</strain>
    </source>
</reference>